<organism evidence="2 3">
    <name type="scientific">Brachionus calyciflorus</name>
    <dbReference type="NCBI Taxonomy" id="104777"/>
    <lineage>
        <taxon>Eukaryota</taxon>
        <taxon>Metazoa</taxon>
        <taxon>Spiralia</taxon>
        <taxon>Gnathifera</taxon>
        <taxon>Rotifera</taxon>
        <taxon>Eurotatoria</taxon>
        <taxon>Monogononta</taxon>
        <taxon>Pseudotrocha</taxon>
        <taxon>Ploima</taxon>
        <taxon>Brachionidae</taxon>
        <taxon>Brachionus</taxon>
    </lineage>
</organism>
<evidence type="ECO:0000313" key="3">
    <source>
        <dbReference type="Proteomes" id="UP000663879"/>
    </source>
</evidence>
<keyword evidence="3" id="KW-1185">Reference proteome</keyword>
<protein>
    <submittedName>
        <fullName evidence="2">Uncharacterized protein</fullName>
    </submittedName>
</protein>
<proteinExistence type="predicted"/>
<dbReference type="OrthoDB" id="10225591at2759"/>
<gene>
    <name evidence="2" type="ORF">OXX778_LOCUS18505</name>
</gene>
<dbReference type="EMBL" id="CAJNOC010005163">
    <property type="protein sequence ID" value="CAF1044273.1"/>
    <property type="molecule type" value="Genomic_DNA"/>
</dbReference>
<dbReference type="Proteomes" id="UP000663879">
    <property type="component" value="Unassembled WGS sequence"/>
</dbReference>
<sequence length="231" mass="26564">IPKPASFLSDIFPNVFTESTDDEIDEPTQSTQKKRKRNSQKKSDKTIQESENEDDGEPSIPNSNDREKNKSTPLDALPIALNIDFLLCDLNNFINHVPSWGGRFVDSNTLTRIRLVNTCTIDYFLLGLSCNSCSQLNNVTTKFLLQDSNPLYLIINNSSKLDLIGNELEKEIEVNEDKYVLLFFTIFKQNHYLGVYNINKRLYFIDDLSPRSYKTTFPKLEVVSAFYLKKN</sequence>
<dbReference type="AlphaFoldDB" id="A0A814JWV6"/>
<evidence type="ECO:0000256" key="1">
    <source>
        <dbReference type="SAM" id="MobiDB-lite"/>
    </source>
</evidence>
<feature type="non-terminal residue" evidence="2">
    <location>
        <position position="231"/>
    </location>
</feature>
<evidence type="ECO:0000313" key="2">
    <source>
        <dbReference type="EMBL" id="CAF1044273.1"/>
    </source>
</evidence>
<accession>A0A814JWV6</accession>
<comment type="caution">
    <text evidence="2">The sequence shown here is derived from an EMBL/GenBank/DDBJ whole genome shotgun (WGS) entry which is preliminary data.</text>
</comment>
<reference evidence="2" key="1">
    <citation type="submission" date="2021-02" db="EMBL/GenBank/DDBJ databases">
        <authorList>
            <person name="Nowell W R."/>
        </authorList>
    </citation>
    <scope>NUCLEOTIDE SEQUENCE</scope>
    <source>
        <strain evidence="2">Ploen Becks lab</strain>
    </source>
</reference>
<feature type="region of interest" description="Disordered" evidence="1">
    <location>
        <begin position="18"/>
        <end position="71"/>
    </location>
</feature>
<name>A0A814JWV6_9BILA</name>